<comment type="caution">
    <text evidence="7">The sequence shown here is derived from an EMBL/GenBank/DDBJ whole genome shotgun (WGS) entry which is preliminary data.</text>
</comment>
<name>A0A0F3NPC4_9RICK</name>
<comment type="subcellular location">
    <subcellularLocation>
        <location evidence="1">Membrane</location>
        <topology evidence="1">Multi-pass membrane protein</topology>
    </subcellularLocation>
</comment>
<dbReference type="STRING" id="1359163.NLO413_0122"/>
<feature type="transmembrane region" description="Helical" evidence="6">
    <location>
        <begin position="196"/>
        <end position="221"/>
    </location>
</feature>
<feature type="transmembrane region" description="Helical" evidence="6">
    <location>
        <begin position="84"/>
        <end position="109"/>
    </location>
</feature>
<dbReference type="PANTHER" id="PTHR42865">
    <property type="entry name" value="PROTON/GLUTAMATE-ASPARTATE SYMPORTER"/>
    <property type="match status" value="1"/>
</dbReference>
<gene>
    <name evidence="7" type="ORF">NLO413_0122</name>
</gene>
<keyword evidence="3 6" id="KW-0812">Transmembrane</keyword>
<dbReference type="GO" id="GO:0032329">
    <property type="term" value="P:serine transport"/>
    <property type="evidence" value="ECO:0007669"/>
    <property type="project" value="TreeGrafter"/>
</dbReference>
<dbReference type="GO" id="GO:0005886">
    <property type="term" value="C:plasma membrane"/>
    <property type="evidence" value="ECO:0007669"/>
    <property type="project" value="TreeGrafter"/>
</dbReference>
<feature type="transmembrane region" description="Helical" evidence="6">
    <location>
        <begin position="52"/>
        <end position="72"/>
    </location>
</feature>
<evidence type="ECO:0000256" key="6">
    <source>
        <dbReference type="SAM" id="Phobius"/>
    </source>
</evidence>
<evidence type="ECO:0000256" key="5">
    <source>
        <dbReference type="ARBA" id="ARBA00023136"/>
    </source>
</evidence>
<sequence>MFTIIISNITSVTIASFIGIKASALLSNNNIILPTVNRKILEPLYQFHLPTIINNSYALISGFFVSIILSKIMKDKATKIANTLLYISTFILKKIFITIIPIFIIGFIFKMHDDKILISLPLEYIAVLFLLFTCAYVYVILLYIISNNFILHKTILSIKNMIPALILAFSTMSSLITMPVTLSASQKNSNNYIANIVIPSVTNIHLIGDCFFIIILSLIISSTFQQPINSTEYLLFTIYFVILKFADAAVPGTGIVVMIPILQQYLHFSPTMISLMAILYIIFEPIITSINVFGNGAFAIIFFQIYKCIFLRKKGNLP</sequence>
<protein>
    <submittedName>
        <fullName evidence="7">Dicarboxylate symporter family protein</fullName>
    </submittedName>
</protein>
<dbReference type="EMBL" id="LANX01000001">
    <property type="protein sequence ID" value="KJV68759.1"/>
    <property type="molecule type" value="Genomic_DNA"/>
</dbReference>
<organism evidence="7 8">
    <name type="scientific">Candidatus Neoehrlichia procyonis str. RAC413</name>
    <dbReference type="NCBI Taxonomy" id="1359163"/>
    <lineage>
        <taxon>Bacteria</taxon>
        <taxon>Pseudomonadati</taxon>
        <taxon>Pseudomonadota</taxon>
        <taxon>Alphaproteobacteria</taxon>
        <taxon>Rickettsiales</taxon>
        <taxon>Anaplasmataceae</taxon>
        <taxon>Candidatus Neoehrlichia</taxon>
    </lineage>
</organism>
<dbReference type="Gene3D" id="1.10.3860.10">
    <property type="entry name" value="Sodium:dicarboxylate symporter"/>
    <property type="match status" value="1"/>
</dbReference>
<keyword evidence="5 6" id="KW-0472">Membrane</keyword>
<evidence type="ECO:0000256" key="1">
    <source>
        <dbReference type="ARBA" id="ARBA00004141"/>
    </source>
</evidence>
<dbReference type="InterPro" id="IPR036458">
    <property type="entry name" value="Na:dicarbo_symporter_sf"/>
</dbReference>
<dbReference type="Pfam" id="PF00375">
    <property type="entry name" value="SDF"/>
    <property type="match status" value="1"/>
</dbReference>
<dbReference type="AlphaFoldDB" id="A0A0F3NPC4"/>
<evidence type="ECO:0000256" key="4">
    <source>
        <dbReference type="ARBA" id="ARBA00022989"/>
    </source>
</evidence>
<dbReference type="GO" id="GO:0005295">
    <property type="term" value="F:neutral L-amino acid:sodium symporter activity"/>
    <property type="evidence" value="ECO:0007669"/>
    <property type="project" value="TreeGrafter"/>
</dbReference>
<dbReference type="PANTHER" id="PTHR42865:SF8">
    <property type="entry name" value="SERINE_THREONINE TRANSPORTER SSTT"/>
    <property type="match status" value="1"/>
</dbReference>
<evidence type="ECO:0000256" key="2">
    <source>
        <dbReference type="ARBA" id="ARBA00022448"/>
    </source>
</evidence>
<evidence type="ECO:0000313" key="8">
    <source>
        <dbReference type="Proteomes" id="UP000033562"/>
    </source>
</evidence>
<evidence type="ECO:0000256" key="3">
    <source>
        <dbReference type="ARBA" id="ARBA00022692"/>
    </source>
</evidence>
<dbReference type="SUPFAM" id="SSF118215">
    <property type="entry name" value="Proton glutamate symport protein"/>
    <property type="match status" value="1"/>
</dbReference>
<feature type="transmembrane region" description="Helical" evidence="6">
    <location>
        <begin position="124"/>
        <end position="145"/>
    </location>
</feature>
<feature type="transmembrane region" description="Helical" evidence="6">
    <location>
        <begin position="165"/>
        <end position="184"/>
    </location>
</feature>
<evidence type="ECO:0000313" key="7">
    <source>
        <dbReference type="EMBL" id="KJV68759.1"/>
    </source>
</evidence>
<reference evidence="7 8" key="1">
    <citation type="submission" date="2015-02" db="EMBL/GenBank/DDBJ databases">
        <title>Genome Sequencing of Rickettsiales.</title>
        <authorList>
            <person name="Daugherty S.C."/>
            <person name="Su Q."/>
            <person name="Abolude K."/>
            <person name="Beier-Sexton M."/>
            <person name="Carlyon J.A."/>
            <person name="Carter R."/>
            <person name="Day N.P."/>
            <person name="Dumler S.J."/>
            <person name="Dyachenko V."/>
            <person name="Godinez A."/>
            <person name="Kurtti T.J."/>
            <person name="Lichay M."/>
            <person name="Mullins K.E."/>
            <person name="Ott S."/>
            <person name="Pappas-Brown V."/>
            <person name="Paris D.H."/>
            <person name="Patel P."/>
            <person name="Richards A.L."/>
            <person name="Sadzewicz L."/>
            <person name="Sears K."/>
            <person name="Seidman D."/>
            <person name="Sengamalay N."/>
            <person name="Stenos J."/>
            <person name="Tallon L.J."/>
            <person name="Vincent G."/>
            <person name="Fraser C.M."/>
            <person name="Munderloh U."/>
            <person name="Dunning-Hotopp J.C."/>
        </authorList>
    </citation>
    <scope>NUCLEOTIDE SEQUENCE [LARGE SCALE GENOMIC DNA]</scope>
    <source>
        <strain evidence="7 8">RAC413</strain>
    </source>
</reference>
<keyword evidence="2" id="KW-0813">Transport</keyword>
<dbReference type="Proteomes" id="UP000033562">
    <property type="component" value="Unassembled WGS sequence"/>
</dbReference>
<accession>A0A0F3NPC4</accession>
<proteinExistence type="predicted"/>
<keyword evidence="4 6" id="KW-1133">Transmembrane helix</keyword>
<dbReference type="InterPro" id="IPR001991">
    <property type="entry name" value="Na-dicarboxylate_symporter"/>
</dbReference>
<keyword evidence="8" id="KW-1185">Reference proteome</keyword>
<feature type="transmembrane region" description="Helical" evidence="6">
    <location>
        <begin position="233"/>
        <end position="261"/>
    </location>
</feature>
<feature type="transmembrane region" description="Helical" evidence="6">
    <location>
        <begin position="273"/>
        <end position="306"/>
    </location>
</feature>
<feature type="transmembrane region" description="Helical" evidence="6">
    <location>
        <begin position="12"/>
        <end position="32"/>
    </location>
</feature>